<dbReference type="GO" id="GO:0015627">
    <property type="term" value="C:type II protein secretion system complex"/>
    <property type="evidence" value="ECO:0007669"/>
    <property type="project" value="InterPro"/>
</dbReference>
<protein>
    <recommendedName>
        <fullName evidence="12">Type II secretion system protein M</fullName>
    </recommendedName>
</protein>
<keyword evidence="5" id="KW-0997">Cell inner membrane</keyword>
<dbReference type="Pfam" id="PF04612">
    <property type="entry name" value="T2SSM"/>
    <property type="match status" value="1"/>
</dbReference>
<keyword evidence="4" id="KW-1003">Cell membrane</keyword>
<reference evidence="10 11" key="1">
    <citation type="journal article" date="2019" name="ISME J.">
        <title>Candidatus Macondimonas diazotrophica, a novel gammaproteobacterial genus dominating crude-oil-contaminated coastal sediments.</title>
        <authorList>
            <person name="Karthikeyan S."/>
            <person name="Konstantinidis K."/>
        </authorList>
    </citation>
    <scope>NUCLEOTIDE SEQUENCE [LARGE SCALE GENOMIC DNA]</scope>
    <source>
        <strain evidence="10 11">KTK01</strain>
    </source>
</reference>
<evidence type="ECO:0000256" key="4">
    <source>
        <dbReference type="ARBA" id="ARBA00022475"/>
    </source>
</evidence>
<dbReference type="OrthoDB" id="6624834at2"/>
<organism evidence="10 11">
    <name type="scientific">Candidatus Macondimonas diazotrophica</name>
    <dbReference type="NCBI Taxonomy" id="2305248"/>
    <lineage>
        <taxon>Bacteria</taxon>
        <taxon>Pseudomonadati</taxon>
        <taxon>Pseudomonadota</taxon>
        <taxon>Gammaproteobacteria</taxon>
        <taxon>Chromatiales</taxon>
        <taxon>Ectothiorhodospiraceae</taxon>
        <taxon>Candidatus Macondimonas</taxon>
    </lineage>
</organism>
<evidence type="ECO:0000256" key="1">
    <source>
        <dbReference type="ARBA" id="ARBA00004377"/>
    </source>
</evidence>
<comment type="similarity">
    <text evidence="2">Belongs to the GSP M family.</text>
</comment>
<accession>A0A4Z0FAD1</accession>
<keyword evidence="8" id="KW-1133">Transmembrane helix</keyword>
<dbReference type="EMBL" id="SRIO01000006">
    <property type="protein sequence ID" value="TFZ82808.1"/>
    <property type="molecule type" value="Genomic_DNA"/>
</dbReference>
<dbReference type="InterPro" id="IPR023229">
    <property type="entry name" value="T2SS_M_periplasmic_sf"/>
</dbReference>
<evidence type="ECO:0000256" key="8">
    <source>
        <dbReference type="ARBA" id="ARBA00022989"/>
    </source>
</evidence>
<gene>
    <name evidence="10" type="ORF">E4680_05890</name>
</gene>
<keyword evidence="9" id="KW-0472">Membrane</keyword>
<dbReference type="AlphaFoldDB" id="A0A4Z0FAD1"/>
<evidence type="ECO:0000256" key="6">
    <source>
        <dbReference type="ARBA" id="ARBA00022692"/>
    </source>
</evidence>
<keyword evidence="3" id="KW-0813">Transport</keyword>
<dbReference type="InterPro" id="IPR007690">
    <property type="entry name" value="T2SS_GspM"/>
</dbReference>
<dbReference type="Gene3D" id="3.30.1360.100">
    <property type="entry name" value="General secretion pathway protein M, EpsM"/>
    <property type="match status" value="1"/>
</dbReference>
<evidence type="ECO:0000256" key="5">
    <source>
        <dbReference type="ARBA" id="ARBA00022519"/>
    </source>
</evidence>
<comment type="caution">
    <text evidence="10">The sequence shown here is derived from an EMBL/GenBank/DDBJ whole genome shotgun (WGS) entry which is preliminary data.</text>
</comment>
<comment type="subcellular location">
    <subcellularLocation>
        <location evidence="1">Cell inner membrane</location>
        <topology evidence="1">Single-pass membrane protein</topology>
    </subcellularLocation>
</comment>
<keyword evidence="6" id="KW-0812">Transmembrane</keyword>
<evidence type="ECO:0000256" key="9">
    <source>
        <dbReference type="ARBA" id="ARBA00023136"/>
    </source>
</evidence>
<evidence type="ECO:0000313" key="10">
    <source>
        <dbReference type="EMBL" id="TFZ82808.1"/>
    </source>
</evidence>
<evidence type="ECO:0008006" key="12">
    <source>
        <dbReference type="Google" id="ProtNLM"/>
    </source>
</evidence>
<evidence type="ECO:0000313" key="11">
    <source>
        <dbReference type="Proteomes" id="UP000297890"/>
    </source>
</evidence>
<evidence type="ECO:0000256" key="3">
    <source>
        <dbReference type="ARBA" id="ARBA00022448"/>
    </source>
</evidence>
<evidence type="ECO:0000256" key="7">
    <source>
        <dbReference type="ARBA" id="ARBA00022927"/>
    </source>
</evidence>
<dbReference type="GO" id="GO:0005886">
    <property type="term" value="C:plasma membrane"/>
    <property type="evidence" value="ECO:0007669"/>
    <property type="project" value="UniProtKB-SubCell"/>
</dbReference>
<name>A0A4Z0FAD1_9GAMM</name>
<dbReference type="GO" id="GO:0015628">
    <property type="term" value="P:protein secretion by the type II secretion system"/>
    <property type="evidence" value="ECO:0007669"/>
    <property type="project" value="InterPro"/>
</dbReference>
<evidence type="ECO:0000256" key="2">
    <source>
        <dbReference type="ARBA" id="ARBA00010637"/>
    </source>
</evidence>
<keyword evidence="11" id="KW-1185">Reference proteome</keyword>
<proteinExistence type="inferred from homology"/>
<keyword evidence="7" id="KW-0653">Protein transport</keyword>
<sequence length="163" mass="17903">MVSLRGWWKQRSLREQRLLLLAAAMALVAGWIAGVVQPGIRRWHDLTATVAAQRVELARMQEAAAVIGELRAITVASAANGESPLLAAQQLVRELALEPFVVEAQSQGDAAVQMSFHEVPYESLLHWINGLPQRGLRVRVLSFSPSAEQGRCQVQITLEQTTS</sequence>
<dbReference type="Proteomes" id="UP000297890">
    <property type="component" value="Unassembled WGS sequence"/>
</dbReference>
<dbReference type="SUPFAM" id="SSF103054">
    <property type="entry name" value="General secretion pathway protein M, EpsM"/>
    <property type="match status" value="1"/>
</dbReference>